<dbReference type="Pfam" id="PF01844">
    <property type="entry name" value="HNH"/>
    <property type="match status" value="1"/>
</dbReference>
<dbReference type="EMBL" id="AP017315">
    <property type="protein sequence ID" value="BAU32742.1"/>
    <property type="molecule type" value="Genomic_DNA"/>
</dbReference>
<gene>
    <name evidence="4" type="ORF">MalAC0309_1895</name>
</gene>
<comment type="similarity">
    <text evidence="1">Belongs to the Rv1128c/1148c/1588c/1702c/1945/3466 family.</text>
</comment>
<organism evidence="4 5">
    <name type="scientific">Microcella alkaliphila</name>
    <dbReference type="NCBI Taxonomy" id="279828"/>
    <lineage>
        <taxon>Bacteria</taxon>
        <taxon>Bacillati</taxon>
        <taxon>Actinomycetota</taxon>
        <taxon>Actinomycetes</taxon>
        <taxon>Micrococcales</taxon>
        <taxon>Microbacteriaceae</taxon>
        <taxon>Microcella</taxon>
    </lineage>
</organism>
<dbReference type="KEGG" id="malk:MalAC0309_1895"/>
<feature type="region of interest" description="Disordered" evidence="2">
    <location>
        <begin position="456"/>
        <end position="517"/>
    </location>
</feature>
<dbReference type="CDD" id="cd00085">
    <property type="entry name" value="HNHc"/>
    <property type="match status" value="1"/>
</dbReference>
<dbReference type="AlphaFoldDB" id="A0A0U5BR33"/>
<sequence length="517" mass="55896">MDAPTATPSFDRHAVVDRFGVAVPVADPDGEREQQLLDDLIELQARESLIEARRARTIEQLRALTERRIVATAAARSAESGDNSADARGGATWTPRFTARRELATELATLLRESERTAETRIAHAELLGAHLSETADALERAVITPRHAQLIIDRACDLPAETRAEFERLALSAAERMGVGPFARRLRRLRELMHPEPIEQRAETASAERWVAVEPAADAMAYLTAYLPAIDAVAIHDRVIAIARNLAGDGETRTAAQRRADVFTALLVAGEVPGGACETAGPGSDDTAHRAGAAPAHTPLGHGIRPRVSITVPALTLLARAGVDVPADARAAHLEGYGPIDDETAARWAARAPSFRRILTDPHTGAVLSVGRERYAVPADLAAALRVRDDTCRFPGCVRAASSCELDHTVDWAHGGATSADNLAHLCRSHHQLKHRTSWGVKHLGAGRLEWTSPRTRVHVTEPPGFDDPPRVRSTARKATEAIPVGSRERRDDGSPPPRPRRQFGPTAPLPDEPPF</sequence>
<dbReference type="SMART" id="SM00507">
    <property type="entry name" value="HNHc"/>
    <property type="match status" value="1"/>
</dbReference>
<dbReference type="Gene3D" id="1.10.30.50">
    <property type="match status" value="1"/>
</dbReference>
<accession>A0A0U5BR33</accession>
<protein>
    <recommendedName>
        <fullName evidence="3">HNH nuclease domain-containing protein</fullName>
    </recommendedName>
</protein>
<evidence type="ECO:0000256" key="1">
    <source>
        <dbReference type="ARBA" id="ARBA00023450"/>
    </source>
</evidence>
<feature type="region of interest" description="Disordered" evidence="2">
    <location>
        <begin position="281"/>
        <end position="301"/>
    </location>
</feature>
<dbReference type="GO" id="GO:0008270">
    <property type="term" value="F:zinc ion binding"/>
    <property type="evidence" value="ECO:0007669"/>
    <property type="project" value="InterPro"/>
</dbReference>
<dbReference type="InterPro" id="IPR002711">
    <property type="entry name" value="HNH"/>
</dbReference>
<dbReference type="Pfam" id="PF02720">
    <property type="entry name" value="DUF222"/>
    <property type="match status" value="1"/>
</dbReference>
<dbReference type="RefSeq" id="WP_096422139.1">
    <property type="nucleotide sequence ID" value="NZ_AP017315.1"/>
</dbReference>
<evidence type="ECO:0000259" key="3">
    <source>
        <dbReference type="SMART" id="SM00507"/>
    </source>
</evidence>
<dbReference type="InterPro" id="IPR003615">
    <property type="entry name" value="HNH_nuc"/>
</dbReference>
<evidence type="ECO:0000256" key="2">
    <source>
        <dbReference type="SAM" id="MobiDB-lite"/>
    </source>
</evidence>
<dbReference type="InterPro" id="IPR003870">
    <property type="entry name" value="DUF222"/>
</dbReference>
<reference evidence="5" key="1">
    <citation type="submission" date="2015-12" db="EMBL/GenBank/DDBJ databases">
        <authorList>
            <person name="Shamseldin A."/>
            <person name="Moawad H."/>
            <person name="Abd El-Rahim W.M."/>
            <person name="Sadowsky M.J."/>
        </authorList>
    </citation>
    <scope>NUCLEOTIDE SEQUENCE [LARGE SCALE GENOMIC DNA]</scope>
    <source>
        <strain evidence="5">JAM AC0309</strain>
    </source>
</reference>
<evidence type="ECO:0000313" key="5">
    <source>
        <dbReference type="Proteomes" id="UP000218965"/>
    </source>
</evidence>
<proteinExistence type="inferred from homology"/>
<reference evidence="4 5" key="2">
    <citation type="submission" date="2016-01" db="EMBL/GenBank/DDBJ databases">
        <title>Microcella alkaliphila JAM AC0309 whole genome shotgun sequence.</title>
        <authorList>
            <person name="Kurata A."/>
            <person name="Hirose Y."/>
            <person name="Kishimoto N."/>
            <person name="Kobayashi T."/>
        </authorList>
    </citation>
    <scope>NUCLEOTIDE SEQUENCE [LARGE SCALE GENOMIC DNA]</scope>
    <source>
        <strain evidence="4 5">JAM AC0309</strain>
    </source>
</reference>
<name>A0A0U5BR33_9MICO</name>
<dbReference type="OrthoDB" id="3261064at2"/>
<feature type="domain" description="HNH nuclease" evidence="3">
    <location>
        <begin position="381"/>
        <end position="433"/>
    </location>
</feature>
<dbReference type="GO" id="GO:0003676">
    <property type="term" value="F:nucleic acid binding"/>
    <property type="evidence" value="ECO:0007669"/>
    <property type="project" value="InterPro"/>
</dbReference>
<dbReference type="GO" id="GO:0004519">
    <property type="term" value="F:endonuclease activity"/>
    <property type="evidence" value="ECO:0007669"/>
    <property type="project" value="InterPro"/>
</dbReference>
<dbReference type="Proteomes" id="UP000218965">
    <property type="component" value="Chromosome"/>
</dbReference>
<evidence type="ECO:0000313" key="4">
    <source>
        <dbReference type="EMBL" id="BAU32742.1"/>
    </source>
</evidence>